<gene>
    <name evidence="2" type="ORF">L227DRAFT_116959</name>
</gene>
<evidence type="ECO:0000256" key="1">
    <source>
        <dbReference type="SAM" id="MobiDB-lite"/>
    </source>
</evidence>
<proteinExistence type="predicted"/>
<feature type="region of interest" description="Disordered" evidence="1">
    <location>
        <begin position="136"/>
        <end position="180"/>
    </location>
</feature>
<dbReference type="Proteomes" id="UP000313359">
    <property type="component" value="Unassembled WGS sequence"/>
</dbReference>
<protein>
    <submittedName>
        <fullName evidence="2">Uncharacterized protein</fullName>
    </submittedName>
</protein>
<accession>A0A5C2S7P3</accession>
<dbReference type="EMBL" id="ML122268">
    <property type="protein sequence ID" value="RPD59895.1"/>
    <property type="molecule type" value="Genomic_DNA"/>
</dbReference>
<evidence type="ECO:0000313" key="3">
    <source>
        <dbReference type="Proteomes" id="UP000313359"/>
    </source>
</evidence>
<reference evidence="2" key="1">
    <citation type="journal article" date="2018" name="Genome Biol. Evol.">
        <title>Genomics and development of Lentinus tigrinus, a white-rot wood-decaying mushroom with dimorphic fruiting bodies.</title>
        <authorList>
            <person name="Wu B."/>
            <person name="Xu Z."/>
            <person name="Knudson A."/>
            <person name="Carlson A."/>
            <person name="Chen N."/>
            <person name="Kovaka S."/>
            <person name="LaButti K."/>
            <person name="Lipzen A."/>
            <person name="Pennachio C."/>
            <person name="Riley R."/>
            <person name="Schakwitz W."/>
            <person name="Umezawa K."/>
            <person name="Ohm R.A."/>
            <person name="Grigoriev I.V."/>
            <person name="Nagy L.G."/>
            <person name="Gibbons J."/>
            <person name="Hibbett D."/>
        </authorList>
    </citation>
    <scope>NUCLEOTIDE SEQUENCE [LARGE SCALE GENOMIC DNA]</scope>
    <source>
        <strain evidence="2">ALCF2SS1-6</strain>
    </source>
</reference>
<dbReference type="AlphaFoldDB" id="A0A5C2S7P3"/>
<sequence>MISSTKDTLSLECQRQHGLRTSLSRNSHRLWSCVGHGPSRIPQACRAAVCTLGFASSTRMVPRIGERVRVRSPFSYIAGCCLDCARLQRSFSRTDAHAREHRNPQKCGSQLATCAQPSLHGVFLNGSGMYTVLALNSPGPSGTGEPVRRRGTVARGRRDCGNEPGDIRPNSLKPNKPGVP</sequence>
<name>A0A5C2S7P3_9APHY</name>
<keyword evidence="3" id="KW-1185">Reference proteome</keyword>
<evidence type="ECO:0000313" key="2">
    <source>
        <dbReference type="EMBL" id="RPD59895.1"/>
    </source>
</evidence>
<organism evidence="2 3">
    <name type="scientific">Lentinus tigrinus ALCF2SS1-6</name>
    <dbReference type="NCBI Taxonomy" id="1328759"/>
    <lineage>
        <taxon>Eukaryota</taxon>
        <taxon>Fungi</taxon>
        <taxon>Dikarya</taxon>
        <taxon>Basidiomycota</taxon>
        <taxon>Agaricomycotina</taxon>
        <taxon>Agaricomycetes</taxon>
        <taxon>Polyporales</taxon>
        <taxon>Polyporaceae</taxon>
        <taxon>Lentinus</taxon>
    </lineage>
</organism>